<feature type="domain" description="Na+/H+ antiporter MnhB subunit-related protein" evidence="8">
    <location>
        <begin position="5"/>
        <end position="128"/>
    </location>
</feature>
<name>A0AA41Y6L5_9BACT</name>
<dbReference type="AlphaFoldDB" id="A0AA41Y6L5"/>
<evidence type="ECO:0000256" key="4">
    <source>
        <dbReference type="ARBA" id="ARBA00022692"/>
    </source>
</evidence>
<feature type="transmembrane region" description="Helical" evidence="7">
    <location>
        <begin position="12"/>
        <end position="29"/>
    </location>
</feature>
<feature type="transmembrane region" description="Helical" evidence="7">
    <location>
        <begin position="117"/>
        <end position="135"/>
    </location>
</feature>
<keyword evidence="6 7" id="KW-0472">Membrane</keyword>
<proteinExistence type="inferred from homology"/>
<comment type="caution">
    <text evidence="9">The sequence shown here is derived from an EMBL/GenBank/DDBJ whole genome shotgun (WGS) entry which is preliminary data.</text>
</comment>
<dbReference type="RefSeq" id="WP_282591408.1">
    <property type="nucleotide sequence ID" value="NZ_JAPAAF010000009.1"/>
</dbReference>
<gene>
    <name evidence="9" type="ORF">N2K84_08710</name>
</gene>
<dbReference type="Proteomes" id="UP001163821">
    <property type="component" value="Unassembled WGS sequence"/>
</dbReference>
<accession>A0AA41Y6L5</accession>
<protein>
    <recommendedName>
        <fullName evidence="8">Na+/H+ antiporter MnhB subunit-related protein domain-containing protein</fullName>
    </recommendedName>
</protein>
<dbReference type="InterPro" id="IPR050622">
    <property type="entry name" value="CPA3_antiporter_subunitB"/>
</dbReference>
<dbReference type="PANTHER" id="PTHR33932">
    <property type="entry name" value="NA(+)/H(+) ANTIPORTER SUBUNIT B"/>
    <property type="match status" value="1"/>
</dbReference>
<dbReference type="EMBL" id="JAPAAF010000009">
    <property type="protein sequence ID" value="MCW0482805.1"/>
    <property type="molecule type" value="Genomic_DNA"/>
</dbReference>
<keyword evidence="5 7" id="KW-1133">Transmembrane helix</keyword>
<comment type="similarity">
    <text evidence="2">Belongs to the CPA3 antiporters (TC 2.A.63) subunit B family.</text>
</comment>
<evidence type="ECO:0000256" key="2">
    <source>
        <dbReference type="ARBA" id="ARBA00009425"/>
    </source>
</evidence>
<feature type="transmembrane region" description="Helical" evidence="7">
    <location>
        <begin position="35"/>
        <end position="53"/>
    </location>
</feature>
<evidence type="ECO:0000259" key="8">
    <source>
        <dbReference type="Pfam" id="PF04039"/>
    </source>
</evidence>
<feature type="transmembrane region" description="Helical" evidence="7">
    <location>
        <begin position="74"/>
        <end position="97"/>
    </location>
</feature>
<evidence type="ECO:0000256" key="1">
    <source>
        <dbReference type="ARBA" id="ARBA00004651"/>
    </source>
</evidence>
<reference evidence="9" key="1">
    <citation type="submission" date="2022-10" db="EMBL/GenBank/DDBJ databases">
        <title>Gaoshiqiia sediminis gen. nov., sp. nov., isolated from coastal sediment.</title>
        <authorList>
            <person name="Yu W.X."/>
            <person name="Mu D.S."/>
            <person name="Du J.Z."/>
            <person name="Liang Y.Q."/>
        </authorList>
    </citation>
    <scope>NUCLEOTIDE SEQUENCE</scope>
    <source>
        <strain evidence="9">A06</strain>
    </source>
</reference>
<comment type="subcellular location">
    <subcellularLocation>
        <location evidence="1">Cell membrane</location>
        <topology evidence="1">Multi-pass membrane protein</topology>
    </subcellularLocation>
</comment>
<dbReference type="PANTHER" id="PTHR33932:SF4">
    <property type="entry name" value="NA(+)_H(+) ANTIPORTER SUBUNIT B"/>
    <property type="match status" value="1"/>
</dbReference>
<keyword evidence="10" id="KW-1185">Reference proteome</keyword>
<keyword evidence="3" id="KW-1003">Cell membrane</keyword>
<evidence type="ECO:0000313" key="9">
    <source>
        <dbReference type="EMBL" id="MCW0482805.1"/>
    </source>
</evidence>
<keyword evidence="4 7" id="KW-0812">Transmembrane</keyword>
<evidence type="ECO:0000256" key="5">
    <source>
        <dbReference type="ARBA" id="ARBA00022989"/>
    </source>
</evidence>
<evidence type="ECO:0000256" key="7">
    <source>
        <dbReference type="SAM" id="Phobius"/>
    </source>
</evidence>
<evidence type="ECO:0000256" key="3">
    <source>
        <dbReference type="ARBA" id="ARBA00022475"/>
    </source>
</evidence>
<dbReference type="GO" id="GO:0005886">
    <property type="term" value="C:plasma membrane"/>
    <property type="evidence" value="ECO:0007669"/>
    <property type="project" value="UniProtKB-SubCell"/>
</dbReference>
<evidence type="ECO:0000313" key="10">
    <source>
        <dbReference type="Proteomes" id="UP001163821"/>
    </source>
</evidence>
<dbReference type="Pfam" id="PF04039">
    <property type="entry name" value="MnhB"/>
    <property type="match status" value="1"/>
</dbReference>
<organism evidence="9 10">
    <name type="scientific">Gaoshiqia sediminis</name>
    <dbReference type="NCBI Taxonomy" id="2986998"/>
    <lineage>
        <taxon>Bacteria</taxon>
        <taxon>Pseudomonadati</taxon>
        <taxon>Bacteroidota</taxon>
        <taxon>Bacteroidia</taxon>
        <taxon>Marinilabiliales</taxon>
        <taxon>Prolixibacteraceae</taxon>
        <taxon>Gaoshiqia</taxon>
    </lineage>
</organism>
<dbReference type="InterPro" id="IPR007182">
    <property type="entry name" value="MnhB"/>
</dbReference>
<evidence type="ECO:0000256" key="6">
    <source>
        <dbReference type="ARBA" id="ARBA00023136"/>
    </source>
</evidence>
<sequence length="141" mass="15442">MNYTILVIAFRYIRFILVFFSILTLFRGHNLPGGGFIGGLMASGAFIFQALALGVQSSKNSLRIKPSKLIASGLFLAILSTLPGFFAKGVFFAGTWVKIPLLFGATLKLGTPLLFDTGVYLSVTGVVLLLIFTLMEEWKWN</sequence>